<keyword evidence="2" id="KW-0472">Membrane</keyword>
<feature type="signal peptide" evidence="3">
    <location>
        <begin position="1"/>
        <end position="21"/>
    </location>
</feature>
<accession>A0A6S6SN75</accession>
<dbReference type="InterPro" id="IPR011066">
    <property type="entry name" value="MscS_channel_C_sf"/>
</dbReference>
<dbReference type="SUPFAM" id="SSF82689">
    <property type="entry name" value="Mechanosensitive channel protein MscS (YggB), C-terminal domain"/>
    <property type="match status" value="1"/>
</dbReference>
<dbReference type="EMBL" id="CACVAX010000018">
    <property type="protein sequence ID" value="CAA6807662.1"/>
    <property type="molecule type" value="Genomic_DNA"/>
</dbReference>
<feature type="transmembrane region" description="Helical" evidence="2">
    <location>
        <begin position="222"/>
        <end position="244"/>
    </location>
</feature>
<evidence type="ECO:0000256" key="2">
    <source>
        <dbReference type="SAM" id="Phobius"/>
    </source>
</evidence>
<dbReference type="AlphaFoldDB" id="A0A6S6SN75"/>
<proteinExistence type="predicted"/>
<organism evidence="4">
    <name type="scientific">uncultured Sulfurovum sp</name>
    <dbReference type="NCBI Taxonomy" id="269237"/>
    <lineage>
        <taxon>Bacteria</taxon>
        <taxon>Pseudomonadati</taxon>
        <taxon>Campylobacterota</taxon>
        <taxon>Epsilonproteobacteria</taxon>
        <taxon>Campylobacterales</taxon>
        <taxon>Sulfurovaceae</taxon>
        <taxon>Sulfurovum</taxon>
        <taxon>environmental samples</taxon>
    </lineage>
</organism>
<feature type="transmembrane region" description="Helical" evidence="2">
    <location>
        <begin position="291"/>
        <end position="310"/>
    </location>
</feature>
<evidence type="ECO:0000313" key="4">
    <source>
        <dbReference type="EMBL" id="CAA6807662.1"/>
    </source>
</evidence>
<evidence type="ECO:0000256" key="3">
    <source>
        <dbReference type="SAM" id="SignalP"/>
    </source>
</evidence>
<keyword evidence="2" id="KW-0812">Transmembrane</keyword>
<dbReference type="Gene3D" id="3.30.70.100">
    <property type="match status" value="1"/>
</dbReference>
<sequence length="540" mass="62042">MFKNLLLSLTLLLFLSGKTFANESSIFMLNDLEISKQNLEKELKDTQLELKKSLSEDEKTVLKGSIKNLNEQINGLETKFSKIATGIDVTMIQKDQTQTDNSTLSEDIQQLLKPLIQSARDSTKGLRDKAYLQEEINHYKLVLPKATEAYDNVKNLLPLSTDKAVTQELKELESYWQQQVQLLSSQLNASLHQVEVLEKNDVSFSSSFQDNTKKFFHERGLVLFKGLMGTIIVLMVMKLLYFVMTKIFPVFKRSSRSFYIRLVDLFFRVLTVLLAVIVPMAIFYIEEDSLLFSLGLLVFIGVLWGFRNLLAKLWQQGRLFLNIGPVREEERIFFEGLPWQVKTISIFTVLHNPASGMNLRVPIEKLVGLNSRPSHPLEPWFPCKIDDWLILSDDYYGKVKGLSLEFIELEDLGGGKKTYLISDFLALSPLNLSTDFRVVEVFGISYRHQKESTTKVVELLEAFLLKKIEEEDYADGLKKLLVQFNNAADSSLNLKIVANFSGEMAPLYFRLHRAIQRWCVDACNEYDWEIPFPQLTMHQA</sequence>
<feature type="transmembrane region" description="Helical" evidence="2">
    <location>
        <begin position="265"/>
        <end position="285"/>
    </location>
</feature>
<name>A0A6S6SN75_9BACT</name>
<keyword evidence="1" id="KW-0175">Coiled coil</keyword>
<feature type="chain" id="PRO_5027606371" description="Mechanosensitive ion channel" evidence="3">
    <location>
        <begin position="22"/>
        <end position="540"/>
    </location>
</feature>
<reference evidence="4" key="1">
    <citation type="submission" date="2020-01" db="EMBL/GenBank/DDBJ databases">
        <authorList>
            <person name="Meier V. D."/>
            <person name="Meier V D."/>
        </authorList>
    </citation>
    <scope>NUCLEOTIDE SEQUENCE</scope>
    <source>
        <strain evidence="4">HLG_WM_MAG_04</strain>
    </source>
</reference>
<evidence type="ECO:0000256" key="1">
    <source>
        <dbReference type="SAM" id="Coils"/>
    </source>
</evidence>
<gene>
    <name evidence="4" type="ORF">HELGO_WM3778</name>
</gene>
<feature type="coiled-coil region" evidence="1">
    <location>
        <begin position="29"/>
        <end position="79"/>
    </location>
</feature>
<keyword evidence="3" id="KW-0732">Signal</keyword>
<dbReference type="GO" id="GO:0016020">
    <property type="term" value="C:membrane"/>
    <property type="evidence" value="ECO:0007669"/>
    <property type="project" value="InterPro"/>
</dbReference>
<keyword evidence="2" id="KW-1133">Transmembrane helix</keyword>
<evidence type="ECO:0008006" key="5">
    <source>
        <dbReference type="Google" id="ProtNLM"/>
    </source>
</evidence>
<protein>
    <recommendedName>
        <fullName evidence="5">Mechanosensitive ion channel</fullName>
    </recommendedName>
</protein>